<sequence length="122" mass="13637">MRDSYPPMEVVRIQLIPIPTSSSRSGGSSGKAVGYQYTKSGAWKKRKNQQWSSTWKTKQKSMRDAPGYFKAGQKTLPPSIVRSEAYNVTSSRKEMTRRRTENSDTKAPGPPAGRTLVVNSIR</sequence>
<evidence type="ECO:0000313" key="2">
    <source>
        <dbReference type="EMBL" id="GFO36852.1"/>
    </source>
</evidence>
<proteinExistence type="predicted"/>
<reference evidence="2 3" key="1">
    <citation type="journal article" date="2021" name="Elife">
        <title>Chloroplast acquisition without the gene transfer in kleptoplastic sea slugs, Plakobranchus ocellatus.</title>
        <authorList>
            <person name="Maeda T."/>
            <person name="Takahashi S."/>
            <person name="Yoshida T."/>
            <person name="Shimamura S."/>
            <person name="Takaki Y."/>
            <person name="Nagai Y."/>
            <person name="Toyoda A."/>
            <person name="Suzuki Y."/>
            <person name="Arimoto A."/>
            <person name="Ishii H."/>
            <person name="Satoh N."/>
            <person name="Nishiyama T."/>
            <person name="Hasebe M."/>
            <person name="Maruyama T."/>
            <person name="Minagawa J."/>
            <person name="Obokata J."/>
            <person name="Shigenobu S."/>
        </authorList>
    </citation>
    <scope>NUCLEOTIDE SEQUENCE [LARGE SCALE GENOMIC DNA]</scope>
</reference>
<name>A0AAV4CY68_9GAST</name>
<dbReference type="EMBL" id="BLXT01007159">
    <property type="protein sequence ID" value="GFO36852.1"/>
    <property type="molecule type" value="Genomic_DNA"/>
</dbReference>
<evidence type="ECO:0000313" key="3">
    <source>
        <dbReference type="Proteomes" id="UP000735302"/>
    </source>
</evidence>
<dbReference type="AlphaFoldDB" id="A0AAV4CY68"/>
<gene>
    <name evidence="2" type="ORF">PoB_006335700</name>
</gene>
<comment type="caution">
    <text evidence="2">The sequence shown here is derived from an EMBL/GenBank/DDBJ whole genome shotgun (WGS) entry which is preliminary data.</text>
</comment>
<accession>A0AAV4CY68</accession>
<organism evidence="2 3">
    <name type="scientific">Plakobranchus ocellatus</name>
    <dbReference type="NCBI Taxonomy" id="259542"/>
    <lineage>
        <taxon>Eukaryota</taxon>
        <taxon>Metazoa</taxon>
        <taxon>Spiralia</taxon>
        <taxon>Lophotrochozoa</taxon>
        <taxon>Mollusca</taxon>
        <taxon>Gastropoda</taxon>
        <taxon>Heterobranchia</taxon>
        <taxon>Euthyneura</taxon>
        <taxon>Panpulmonata</taxon>
        <taxon>Sacoglossa</taxon>
        <taxon>Placobranchoidea</taxon>
        <taxon>Plakobranchidae</taxon>
        <taxon>Plakobranchus</taxon>
    </lineage>
</organism>
<evidence type="ECO:0000256" key="1">
    <source>
        <dbReference type="SAM" id="MobiDB-lite"/>
    </source>
</evidence>
<protein>
    <submittedName>
        <fullName evidence="2">Uncharacterized protein</fullName>
    </submittedName>
</protein>
<dbReference type="Proteomes" id="UP000735302">
    <property type="component" value="Unassembled WGS sequence"/>
</dbReference>
<feature type="region of interest" description="Disordered" evidence="1">
    <location>
        <begin position="46"/>
        <end position="122"/>
    </location>
</feature>
<feature type="compositionally biased region" description="Basic and acidic residues" evidence="1">
    <location>
        <begin position="91"/>
        <end position="104"/>
    </location>
</feature>
<keyword evidence="3" id="KW-1185">Reference proteome</keyword>